<keyword evidence="2" id="KW-1185">Reference proteome</keyword>
<organism evidence="1 2">
    <name type="scientific">Triticum urartu</name>
    <name type="common">Red wild einkorn</name>
    <name type="synonym">Crithodium urartu</name>
    <dbReference type="NCBI Taxonomy" id="4572"/>
    <lineage>
        <taxon>Eukaryota</taxon>
        <taxon>Viridiplantae</taxon>
        <taxon>Streptophyta</taxon>
        <taxon>Embryophyta</taxon>
        <taxon>Tracheophyta</taxon>
        <taxon>Spermatophyta</taxon>
        <taxon>Magnoliopsida</taxon>
        <taxon>Liliopsida</taxon>
        <taxon>Poales</taxon>
        <taxon>Poaceae</taxon>
        <taxon>BOP clade</taxon>
        <taxon>Pooideae</taxon>
        <taxon>Triticodae</taxon>
        <taxon>Triticeae</taxon>
        <taxon>Triticinae</taxon>
        <taxon>Triticum</taxon>
    </lineage>
</organism>
<evidence type="ECO:0000313" key="1">
    <source>
        <dbReference type="EnsemblPlants" id="TuG1812G0400000234.01.T01.cds277218"/>
    </source>
</evidence>
<dbReference type="AlphaFoldDB" id="A0A8R7U4N8"/>
<proteinExistence type="predicted"/>
<accession>A0A8R7U4N8</accession>
<reference evidence="1" key="2">
    <citation type="submission" date="2018-03" db="EMBL/GenBank/DDBJ databases">
        <title>The Triticum urartu genome reveals the dynamic nature of wheat genome evolution.</title>
        <authorList>
            <person name="Ling H."/>
            <person name="Ma B."/>
            <person name="Shi X."/>
            <person name="Liu H."/>
            <person name="Dong L."/>
            <person name="Sun H."/>
            <person name="Cao Y."/>
            <person name="Gao Q."/>
            <person name="Zheng S."/>
            <person name="Li Y."/>
            <person name="Yu Y."/>
            <person name="Du H."/>
            <person name="Qi M."/>
            <person name="Li Y."/>
            <person name="Yu H."/>
            <person name="Cui Y."/>
            <person name="Wang N."/>
            <person name="Chen C."/>
            <person name="Wu H."/>
            <person name="Zhao Y."/>
            <person name="Zhang J."/>
            <person name="Li Y."/>
            <person name="Zhou W."/>
            <person name="Zhang B."/>
            <person name="Hu W."/>
            <person name="Eijk M."/>
            <person name="Tang J."/>
            <person name="Witsenboer H."/>
            <person name="Zhao S."/>
            <person name="Li Z."/>
            <person name="Zhang A."/>
            <person name="Wang D."/>
            <person name="Liang C."/>
        </authorList>
    </citation>
    <scope>NUCLEOTIDE SEQUENCE [LARGE SCALE GENOMIC DNA]</scope>
    <source>
        <strain evidence="1">cv. G1812</strain>
    </source>
</reference>
<dbReference type="Gramene" id="TuG1812G0400000234.01.T01">
    <property type="protein sequence ID" value="TuG1812G0400000234.01.T01.cds277218"/>
    <property type="gene ID" value="TuG1812G0400000234.01"/>
</dbReference>
<dbReference type="Proteomes" id="UP000015106">
    <property type="component" value="Chromosome 4"/>
</dbReference>
<reference evidence="1" key="3">
    <citation type="submission" date="2022-06" db="UniProtKB">
        <authorList>
            <consortium name="EnsemblPlants"/>
        </authorList>
    </citation>
    <scope>IDENTIFICATION</scope>
</reference>
<protein>
    <submittedName>
        <fullName evidence="1">Uncharacterized protein</fullName>
    </submittedName>
</protein>
<evidence type="ECO:0000313" key="2">
    <source>
        <dbReference type="Proteomes" id="UP000015106"/>
    </source>
</evidence>
<name>A0A8R7U4N8_TRIUA</name>
<reference evidence="2" key="1">
    <citation type="journal article" date="2013" name="Nature">
        <title>Draft genome of the wheat A-genome progenitor Triticum urartu.</title>
        <authorList>
            <person name="Ling H.Q."/>
            <person name="Zhao S."/>
            <person name="Liu D."/>
            <person name="Wang J."/>
            <person name="Sun H."/>
            <person name="Zhang C."/>
            <person name="Fan H."/>
            <person name="Li D."/>
            <person name="Dong L."/>
            <person name="Tao Y."/>
            <person name="Gao C."/>
            <person name="Wu H."/>
            <person name="Li Y."/>
            <person name="Cui Y."/>
            <person name="Guo X."/>
            <person name="Zheng S."/>
            <person name="Wang B."/>
            <person name="Yu K."/>
            <person name="Liang Q."/>
            <person name="Yang W."/>
            <person name="Lou X."/>
            <person name="Chen J."/>
            <person name="Feng M."/>
            <person name="Jian J."/>
            <person name="Zhang X."/>
            <person name="Luo G."/>
            <person name="Jiang Y."/>
            <person name="Liu J."/>
            <person name="Wang Z."/>
            <person name="Sha Y."/>
            <person name="Zhang B."/>
            <person name="Wu H."/>
            <person name="Tang D."/>
            <person name="Shen Q."/>
            <person name="Xue P."/>
            <person name="Zou S."/>
            <person name="Wang X."/>
            <person name="Liu X."/>
            <person name="Wang F."/>
            <person name="Yang Y."/>
            <person name="An X."/>
            <person name="Dong Z."/>
            <person name="Zhang K."/>
            <person name="Zhang X."/>
            <person name="Luo M.C."/>
            <person name="Dvorak J."/>
            <person name="Tong Y."/>
            <person name="Wang J."/>
            <person name="Yang H."/>
            <person name="Li Z."/>
            <person name="Wang D."/>
            <person name="Zhang A."/>
            <person name="Wang J."/>
        </authorList>
    </citation>
    <scope>NUCLEOTIDE SEQUENCE</scope>
    <source>
        <strain evidence="2">cv. G1812</strain>
    </source>
</reference>
<sequence>MRGLPLVPMVYDGMLDEGEEVDEATPVGGASELVAALFTSKVLASGPGGLHFFLKLALRRSSKADFSPSGMLFPRALRFKALP</sequence>
<dbReference type="EnsemblPlants" id="TuG1812G0400000234.01.T01">
    <property type="protein sequence ID" value="TuG1812G0400000234.01.T01.cds277218"/>
    <property type="gene ID" value="TuG1812G0400000234.01"/>
</dbReference>